<reference evidence="1 2" key="1">
    <citation type="submission" date="2013-12" db="EMBL/GenBank/DDBJ databases">
        <title>Draft genome of the parsitic nematode Ancylostoma duodenale.</title>
        <authorList>
            <person name="Mitreva M."/>
        </authorList>
    </citation>
    <scope>NUCLEOTIDE SEQUENCE [LARGE SCALE GENOMIC DNA]</scope>
    <source>
        <strain evidence="1 2">Zhejiang</strain>
    </source>
</reference>
<accession>A0A0C2BVI7</accession>
<protein>
    <submittedName>
        <fullName evidence="1">Uncharacterized protein</fullName>
    </submittedName>
</protein>
<gene>
    <name evidence="1" type="ORF">ANCDUO_21982</name>
</gene>
<feature type="non-terminal residue" evidence="1">
    <location>
        <position position="72"/>
    </location>
</feature>
<dbReference type="EMBL" id="KN764121">
    <property type="protein sequence ID" value="KIH47953.1"/>
    <property type="molecule type" value="Genomic_DNA"/>
</dbReference>
<name>A0A0C2BVI7_9BILA</name>
<organism evidence="1 2">
    <name type="scientific">Ancylostoma duodenale</name>
    <dbReference type="NCBI Taxonomy" id="51022"/>
    <lineage>
        <taxon>Eukaryota</taxon>
        <taxon>Metazoa</taxon>
        <taxon>Ecdysozoa</taxon>
        <taxon>Nematoda</taxon>
        <taxon>Chromadorea</taxon>
        <taxon>Rhabditida</taxon>
        <taxon>Rhabditina</taxon>
        <taxon>Rhabditomorpha</taxon>
        <taxon>Strongyloidea</taxon>
        <taxon>Ancylostomatidae</taxon>
        <taxon>Ancylostomatinae</taxon>
        <taxon>Ancylostoma</taxon>
    </lineage>
</organism>
<evidence type="ECO:0000313" key="1">
    <source>
        <dbReference type="EMBL" id="KIH47953.1"/>
    </source>
</evidence>
<proteinExistence type="predicted"/>
<dbReference type="AlphaFoldDB" id="A0A0C2BVI7"/>
<keyword evidence="2" id="KW-1185">Reference proteome</keyword>
<evidence type="ECO:0000313" key="2">
    <source>
        <dbReference type="Proteomes" id="UP000054047"/>
    </source>
</evidence>
<dbReference type="Proteomes" id="UP000054047">
    <property type="component" value="Unassembled WGS sequence"/>
</dbReference>
<sequence>MEIPCRGCQQGWTDVKLVLSCELYGQSATMVVMGSQKDKKKKFKGKKKVKNLLEKKAKGLKLNQVDRKRLGK</sequence>